<organism evidence="4">
    <name type="scientific">marine metagenome</name>
    <dbReference type="NCBI Taxonomy" id="408172"/>
    <lineage>
        <taxon>unclassified sequences</taxon>
        <taxon>metagenomes</taxon>
        <taxon>ecological metagenomes</taxon>
    </lineage>
</organism>
<gene>
    <name evidence="4" type="ORF">METZ01_LOCUS1826</name>
</gene>
<dbReference type="Gene3D" id="1.25.40.10">
    <property type="entry name" value="Tetratricopeptide repeat domain"/>
    <property type="match status" value="2"/>
</dbReference>
<dbReference type="PROSITE" id="PS50005">
    <property type="entry name" value="TPR"/>
    <property type="match status" value="1"/>
</dbReference>
<dbReference type="SUPFAM" id="SSF48452">
    <property type="entry name" value="TPR-like"/>
    <property type="match status" value="1"/>
</dbReference>
<protein>
    <submittedName>
        <fullName evidence="4">Uncharacterized protein</fullName>
    </submittedName>
</protein>
<reference evidence="4" key="1">
    <citation type="submission" date="2018-05" db="EMBL/GenBank/DDBJ databases">
        <authorList>
            <person name="Lanie J.A."/>
            <person name="Ng W.-L."/>
            <person name="Kazmierczak K.M."/>
            <person name="Andrzejewski T.M."/>
            <person name="Davidsen T.M."/>
            <person name="Wayne K.J."/>
            <person name="Tettelin H."/>
            <person name="Glass J.I."/>
            <person name="Rusch D."/>
            <person name="Podicherti R."/>
            <person name="Tsui H.-C.T."/>
            <person name="Winkler M.E."/>
        </authorList>
    </citation>
    <scope>NUCLEOTIDE SEQUENCE</scope>
</reference>
<sequence length="350" mass="39631">MDILTFSILIAILVCGGFAAYYFLKPSKKHRTDSVYTDALNAMVRGEKGNAVRLLRTVVKQDSDHVDAYLQLGNIMREENPQQAVKIHQSLTVRPGLLEQFRIELHKALALDYNQAGDQNLAKREAEQLLRVDRRNLWALEFLLEIAEKERTWAQAVKLVKMIQKIRNIQDKSQLGKFQVYEGMDKLEGGDRKGAHAALKKAIKIAPDLGLPYLRLGDLCALERDLVKAIENWERFAFLTPAESSRVYIKIESALFDLGRFSEVENFYQKVIEKDPANLEALTKLANVLEEKGENKSALNLVEGALAQNNDSLHARLMKLKLSLHQVTPSELGHQIDIMIDILTEKNDGT</sequence>
<keyword evidence="3" id="KW-1133">Transmembrane helix</keyword>
<dbReference type="PANTHER" id="PTHR45586">
    <property type="entry name" value="TPR REPEAT-CONTAINING PROTEIN PA4667"/>
    <property type="match status" value="1"/>
</dbReference>
<keyword evidence="2" id="KW-0802">TPR repeat</keyword>
<evidence type="ECO:0000256" key="1">
    <source>
        <dbReference type="ARBA" id="ARBA00022737"/>
    </source>
</evidence>
<keyword evidence="1" id="KW-0677">Repeat</keyword>
<keyword evidence="3" id="KW-0812">Transmembrane</keyword>
<name>A0A381N2X8_9ZZZZ</name>
<accession>A0A381N2X8</accession>
<dbReference type="AlphaFoldDB" id="A0A381N2X8"/>
<dbReference type="InterPro" id="IPR019734">
    <property type="entry name" value="TPR_rpt"/>
</dbReference>
<evidence type="ECO:0000256" key="3">
    <source>
        <dbReference type="SAM" id="Phobius"/>
    </source>
</evidence>
<dbReference type="InterPro" id="IPR011990">
    <property type="entry name" value="TPR-like_helical_dom_sf"/>
</dbReference>
<dbReference type="PANTHER" id="PTHR45586:SF1">
    <property type="entry name" value="LIPOPOLYSACCHARIDE ASSEMBLY PROTEIN B"/>
    <property type="match status" value="1"/>
</dbReference>
<proteinExistence type="predicted"/>
<dbReference type="SMART" id="SM00028">
    <property type="entry name" value="TPR"/>
    <property type="match status" value="3"/>
</dbReference>
<dbReference type="EMBL" id="UINC01000097">
    <property type="protein sequence ID" value="SUZ48972.1"/>
    <property type="molecule type" value="Genomic_DNA"/>
</dbReference>
<feature type="transmembrane region" description="Helical" evidence="3">
    <location>
        <begin position="6"/>
        <end position="24"/>
    </location>
</feature>
<dbReference type="InterPro" id="IPR051012">
    <property type="entry name" value="CellSynth/LPSAsmb/PSIAsmb"/>
</dbReference>
<evidence type="ECO:0000256" key="2">
    <source>
        <dbReference type="ARBA" id="ARBA00022803"/>
    </source>
</evidence>
<keyword evidence="3" id="KW-0472">Membrane</keyword>
<dbReference type="Pfam" id="PF14559">
    <property type="entry name" value="TPR_19"/>
    <property type="match status" value="1"/>
</dbReference>
<evidence type="ECO:0000313" key="4">
    <source>
        <dbReference type="EMBL" id="SUZ48972.1"/>
    </source>
</evidence>